<comment type="similarity">
    <text evidence="1">Belongs to the EFR3 family.</text>
</comment>
<name>A0AAN6KGT5_9PEZI</name>
<feature type="region of interest" description="Disordered" evidence="2">
    <location>
        <begin position="971"/>
        <end position="990"/>
    </location>
</feature>
<feature type="region of interest" description="Disordered" evidence="2">
    <location>
        <begin position="1003"/>
        <end position="1032"/>
    </location>
</feature>
<feature type="region of interest" description="Disordered" evidence="2">
    <location>
        <begin position="871"/>
        <end position="907"/>
    </location>
</feature>
<feature type="region of interest" description="Disordered" evidence="2">
    <location>
        <begin position="1"/>
        <end position="26"/>
    </location>
</feature>
<dbReference type="InterPro" id="IPR049150">
    <property type="entry name" value="EFR3_HEAT-like_rpt"/>
</dbReference>
<feature type="compositionally biased region" description="Low complexity" evidence="2">
    <location>
        <begin position="1014"/>
        <end position="1030"/>
    </location>
</feature>
<dbReference type="PANTHER" id="PTHR47766">
    <property type="entry name" value="PROTEIN EFR3"/>
    <property type="match status" value="1"/>
</dbReference>
<dbReference type="PANTHER" id="PTHR47766:SF1">
    <property type="entry name" value="PROTEIN EFR3"/>
    <property type="match status" value="1"/>
</dbReference>
<sequence>MDERASTTGDHSNVAGAAKMPPKTHLPAHMDSVRQKLRPKHQLLILKCYPRLPKNSAADVKPNGSELSYLLYYASTRRSKLQKVGSFLEHKTERDVYKAQSARVLVTLQILTALLENKVIGEGSPFALIAPYVMRIIGGILQNTNDISLLEATDVTWNAFCKHQDQAVLAADHEYRQLYEKVVGQYAEFAHKAGAKKIGKNTTPVPVHDGIRLREIGLHATKSVISSDALAFESGRHLLTIVVPAILSNLRGDNAAYLENLVLLSKQSEDEEKDKVLNRRQSLATIRTHTGGDRISAEVDPRAAEGTAQDADKLAEEGVALLALDCLKAAFMSENRAQIRAAIVSVLKYLGDLQNYRRPQTSEKASLDLPVDIWAVKIFELCTTWTPVQDRFILLVTTVETLVHLPLKERDLRQHLLYATSVDSVLRSDLNLIGLSVMDVLLGLVQQTLRVLQDSEHSVPTSVSGDDPRLNTSAASTLGSAIPSQARMRLVYSLKACIADLAIHVYYTDQISDMISAIMMRLKPSPMPIGQQNPVATAAAIEEPRSAVNEVASNASFPTRERSSSTSGFFSFSAARQIALELVRDIVKVANSSRVQTSNGLADSRNPIHITIWEGTQWLLRDPDADVRLAYADALITWLELETKKSDFRVDAPKQTPKKRAQASAAGATANGATLARRAVSNASATKDRVQRVATERTSSQQTFLQLLHLAIYENALQLASTSLRDIVILSTLLATLIKRLGVNAVASGLPMIFAMQEEIARVVSPVAKIRLGTLVHSYLWALAAVFDCERDVVGKAILQEVARRKGHGIWVQEVQYPPMPLETIAMTMASRQSESVLAADFVNHEELKAFDERQGLVDAVLEHYEIAVPTPAPSAPGSPGRSSALPTTMNRTSSHLSAKPVPDPAVLGRTRDAMMKKWTREDCLAAIAAMAPKSVSLSGSRSSPTQVLAAATAAAAGGNHRTLLAAANMGPRNEHGFGTPPRPVEQGTQQQDFGAVNKYNRRLHSQSPNRRPSGGSSAGKASTSAAARGPARVEELKRLLANDAFATMPGGTAHRRHEYADPAGDDTASESMVTADEDMGSEDGYGTSQVGKGRTQVKDLSVLLEGIAVDEGGARKVSGMGRPPY</sequence>
<comment type="caution">
    <text evidence="3">The sequence shown here is derived from an EMBL/GenBank/DDBJ whole genome shotgun (WGS) entry which is preliminary data.</text>
</comment>
<feature type="compositionally biased region" description="Low complexity" evidence="2">
    <location>
        <begin position="662"/>
        <end position="672"/>
    </location>
</feature>
<dbReference type="InterPro" id="IPR039786">
    <property type="entry name" value="EFR3"/>
</dbReference>
<feature type="compositionally biased region" description="Polar residues" evidence="2">
    <location>
        <begin position="888"/>
        <end position="897"/>
    </location>
</feature>
<feature type="compositionally biased region" description="Low complexity" evidence="2">
    <location>
        <begin position="878"/>
        <end position="887"/>
    </location>
</feature>
<evidence type="ECO:0000256" key="1">
    <source>
        <dbReference type="ARBA" id="ARBA00010216"/>
    </source>
</evidence>
<reference evidence="3" key="1">
    <citation type="submission" date="2023-06" db="EMBL/GenBank/DDBJ databases">
        <title>Black Yeasts Isolated from many extreme environments.</title>
        <authorList>
            <person name="Coleine C."/>
            <person name="Stajich J.E."/>
            <person name="Selbmann L."/>
        </authorList>
    </citation>
    <scope>NUCLEOTIDE SEQUENCE</scope>
    <source>
        <strain evidence="3">CCFEE 5200</strain>
    </source>
</reference>
<organism evidence="3 4">
    <name type="scientific">Friedmanniomyces endolithicus</name>
    <dbReference type="NCBI Taxonomy" id="329885"/>
    <lineage>
        <taxon>Eukaryota</taxon>
        <taxon>Fungi</taxon>
        <taxon>Dikarya</taxon>
        <taxon>Ascomycota</taxon>
        <taxon>Pezizomycotina</taxon>
        <taxon>Dothideomycetes</taxon>
        <taxon>Dothideomycetidae</taxon>
        <taxon>Mycosphaerellales</taxon>
        <taxon>Teratosphaeriaceae</taxon>
        <taxon>Friedmanniomyces</taxon>
    </lineage>
</organism>
<dbReference type="GO" id="GO:0072659">
    <property type="term" value="P:protein localization to plasma membrane"/>
    <property type="evidence" value="ECO:0007669"/>
    <property type="project" value="InterPro"/>
</dbReference>
<feature type="region of interest" description="Disordered" evidence="2">
    <location>
        <begin position="1049"/>
        <end position="1070"/>
    </location>
</feature>
<evidence type="ECO:0000313" key="3">
    <source>
        <dbReference type="EMBL" id="KAK0982118.1"/>
    </source>
</evidence>
<accession>A0AAN6KGT5</accession>
<feature type="region of interest" description="Disordered" evidence="2">
    <location>
        <begin position="652"/>
        <end position="672"/>
    </location>
</feature>
<keyword evidence="4" id="KW-1185">Reference proteome</keyword>
<dbReference type="AlphaFoldDB" id="A0AAN6KGT5"/>
<dbReference type="EMBL" id="JAUJLE010000108">
    <property type="protein sequence ID" value="KAK0982118.1"/>
    <property type="molecule type" value="Genomic_DNA"/>
</dbReference>
<proteinExistence type="inferred from homology"/>
<evidence type="ECO:0000313" key="4">
    <source>
        <dbReference type="Proteomes" id="UP001175353"/>
    </source>
</evidence>
<dbReference type="GO" id="GO:0005886">
    <property type="term" value="C:plasma membrane"/>
    <property type="evidence" value="ECO:0007669"/>
    <property type="project" value="TreeGrafter"/>
</dbReference>
<dbReference type="Pfam" id="PF21072">
    <property type="entry name" value="EFR3"/>
    <property type="match status" value="1"/>
</dbReference>
<gene>
    <name evidence="3" type="primary">EFR3_1</name>
    <name evidence="3" type="ORF">LTR91_011702</name>
</gene>
<protein>
    <submittedName>
        <fullName evidence="3">Plasma membrane localization protein</fullName>
    </submittedName>
</protein>
<dbReference type="Proteomes" id="UP001175353">
    <property type="component" value="Unassembled WGS sequence"/>
</dbReference>
<evidence type="ECO:0000256" key="2">
    <source>
        <dbReference type="SAM" id="MobiDB-lite"/>
    </source>
</evidence>
<feature type="compositionally biased region" description="Polar residues" evidence="2">
    <location>
        <begin position="1"/>
        <end position="11"/>
    </location>
</feature>